<gene>
    <name evidence="1" type="ORF">Tci_856088</name>
</gene>
<protein>
    <submittedName>
        <fullName evidence="1">Uncharacterized protein</fullName>
    </submittedName>
</protein>
<organism evidence="1">
    <name type="scientific">Tanacetum cinerariifolium</name>
    <name type="common">Dalmatian daisy</name>
    <name type="synonym">Chrysanthemum cinerariifolium</name>
    <dbReference type="NCBI Taxonomy" id="118510"/>
    <lineage>
        <taxon>Eukaryota</taxon>
        <taxon>Viridiplantae</taxon>
        <taxon>Streptophyta</taxon>
        <taxon>Embryophyta</taxon>
        <taxon>Tracheophyta</taxon>
        <taxon>Spermatophyta</taxon>
        <taxon>Magnoliopsida</taxon>
        <taxon>eudicotyledons</taxon>
        <taxon>Gunneridae</taxon>
        <taxon>Pentapetalae</taxon>
        <taxon>asterids</taxon>
        <taxon>campanulids</taxon>
        <taxon>Asterales</taxon>
        <taxon>Asteraceae</taxon>
        <taxon>Asteroideae</taxon>
        <taxon>Anthemideae</taxon>
        <taxon>Anthemidinae</taxon>
        <taxon>Tanacetum</taxon>
    </lineage>
</organism>
<name>A0A699RFF7_TANCI</name>
<accession>A0A699RFF7</accession>
<sequence length="56" mass="5448">LTDGGYHLSVGTGKDLFCLPAGTGANTFGLPVGTGCGLAGEIVTLPVPRSIACGTN</sequence>
<reference evidence="1" key="1">
    <citation type="journal article" date="2019" name="Sci. Rep.">
        <title>Draft genome of Tanacetum cinerariifolium, the natural source of mosquito coil.</title>
        <authorList>
            <person name="Yamashiro T."/>
            <person name="Shiraishi A."/>
            <person name="Satake H."/>
            <person name="Nakayama K."/>
        </authorList>
    </citation>
    <scope>NUCLEOTIDE SEQUENCE</scope>
</reference>
<feature type="non-terminal residue" evidence="1">
    <location>
        <position position="1"/>
    </location>
</feature>
<dbReference type="EMBL" id="BKCJ011093020">
    <property type="protein sequence ID" value="GFC84118.1"/>
    <property type="molecule type" value="Genomic_DNA"/>
</dbReference>
<dbReference type="AlphaFoldDB" id="A0A699RFF7"/>
<evidence type="ECO:0000313" key="1">
    <source>
        <dbReference type="EMBL" id="GFC84118.1"/>
    </source>
</evidence>
<comment type="caution">
    <text evidence="1">The sequence shown here is derived from an EMBL/GenBank/DDBJ whole genome shotgun (WGS) entry which is preliminary data.</text>
</comment>
<proteinExistence type="predicted"/>